<dbReference type="OrthoDB" id="2640727at2"/>
<proteinExistence type="predicted"/>
<dbReference type="KEGG" id="saca:FFV09_22765"/>
<feature type="region of interest" description="Disordered" evidence="1">
    <location>
        <begin position="1"/>
        <end position="35"/>
    </location>
</feature>
<keyword evidence="3" id="KW-1185">Reference proteome</keyword>
<accession>A0A4Y6V4K7</accession>
<dbReference type="EMBL" id="CP041217">
    <property type="protein sequence ID" value="QDH23437.1"/>
    <property type="molecule type" value="Genomic_DNA"/>
</dbReference>
<dbReference type="Proteomes" id="UP000316968">
    <property type="component" value="Chromosome"/>
</dbReference>
<name>A0A4Y6V4K7_SACBS</name>
<organism evidence="2 3">
    <name type="scientific">Saccharibacillus brassicae</name>
    <dbReference type="NCBI Taxonomy" id="2583377"/>
    <lineage>
        <taxon>Bacteria</taxon>
        <taxon>Bacillati</taxon>
        <taxon>Bacillota</taxon>
        <taxon>Bacilli</taxon>
        <taxon>Bacillales</taxon>
        <taxon>Paenibacillaceae</taxon>
        <taxon>Saccharibacillus</taxon>
    </lineage>
</organism>
<evidence type="ECO:0000313" key="2">
    <source>
        <dbReference type="EMBL" id="QDH23437.1"/>
    </source>
</evidence>
<protein>
    <submittedName>
        <fullName evidence="2">Uncharacterized protein</fullName>
    </submittedName>
</protein>
<dbReference type="AlphaFoldDB" id="A0A4Y6V4K7"/>
<reference evidence="2 3" key="1">
    <citation type="submission" date="2019-06" db="EMBL/GenBank/DDBJ databases">
        <title>Saccharibacillus brassicae sp. nov., an endophytic bacterium isolated from Chinese cabbage seeds (Brassica pekinensis).</title>
        <authorList>
            <person name="Jiang L."/>
            <person name="Lee J."/>
            <person name="Kim S.W."/>
        </authorList>
    </citation>
    <scope>NUCLEOTIDE SEQUENCE [LARGE SCALE GENOMIC DNA]</scope>
    <source>
        <strain evidence="3">KCTC 43072 / ATSA2</strain>
    </source>
</reference>
<feature type="compositionally biased region" description="Polar residues" evidence="1">
    <location>
        <begin position="18"/>
        <end position="31"/>
    </location>
</feature>
<evidence type="ECO:0000256" key="1">
    <source>
        <dbReference type="SAM" id="MobiDB-lite"/>
    </source>
</evidence>
<dbReference type="RefSeq" id="WP_141449974.1">
    <property type="nucleotide sequence ID" value="NZ_CP041217.1"/>
</dbReference>
<evidence type="ECO:0000313" key="3">
    <source>
        <dbReference type="Proteomes" id="UP000316968"/>
    </source>
</evidence>
<gene>
    <name evidence="2" type="ORF">FFV09_22765</name>
</gene>
<sequence length="112" mass="12748">MPWNNESRQRLAARGKTPNLQKGTAAAQQSPIAGPFETHRDALIWTIRSPDGVEHTVRNLSLWLREHADLLDGTPEQARAGLMQVKRSMEGKTKRPVGSWKGWRLIDWQEPE</sequence>